<evidence type="ECO:0000256" key="1">
    <source>
        <dbReference type="ARBA" id="ARBA00022884"/>
    </source>
</evidence>
<name>A0ABT2H9R9_9MICO</name>
<gene>
    <name evidence="3" type="ORF">N1032_23145</name>
</gene>
<dbReference type="Pfam" id="PF04352">
    <property type="entry name" value="ProQ"/>
    <property type="match status" value="1"/>
</dbReference>
<protein>
    <submittedName>
        <fullName evidence="3">ProQ/FINO family protein</fullName>
    </submittedName>
</protein>
<keyword evidence="1" id="KW-0694">RNA-binding</keyword>
<dbReference type="EMBL" id="JANLCJ010000088">
    <property type="protein sequence ID" value="MCS5736629.1"/>
    <property type="molecule type" value="Genomic_DNA"/>
</dbReference>
<sequence>MRNNSPSQRRYRAKQSAKYFGKPTAVQYDFYKRRIGELCERFPAVFNKALPLTLAKGIHHQLVEETDFTEEEIHILLRVWCKRWEYKCMAVSTGRRWDLSGNDVGLIESSELVSFIRETVNLRPQKLKIFCKRYLKATGRPGLICIPIKDRPELEITDD</sequence>
<organism evidence="3 4">
    <name type="scientific">Herbiconiux daphne</name>
    <dbReference type="NCBI Taxonomy" id="2970914"/>
    <lineage>
        <taxon>Bacteria</taxon>
        <taxon>Bacillati</taxon>
        <taxon>Actinomycetota</taxon>
        <taxon>Actinomycetes</taxon>
        <taxon>Micrococcales</taxon>
        <taxon>Microbacteriaceae</taxon>
        <taxon>Herbiconiux</taxon>
    </lineage>
</organism>
<evidence type="ECO:0000313" key="3">
    <source>
        <dbReference type="EMBL" id="MCS5736629.1"/>
    </source>
</evidence>
<evidence type="ECO:0000313" key="4">
    <source>
        <dbReference type="Proteomes" id="UP001165586"/>
    </source>
</evidence>
<evidence type="ECO:0000259" key="2">
    <source>
        <dbReference type="Pfam" id="PF04352"/>
    </source>
</evidence>
<dbReference type="Gene3D" id="1.10.1710.10">
    <property type="entry name" value="ProQ/FinO domain"/>
    <property type="match status" value="1"/>
</dbReference>
<comment type="caution">
    <text evidence="3">The sequence shown here is derived from an EMBL/GenBank/DDBJ whole genome shotgun (WGS) entry which is preliminary data.</text>
</comment>
<dbReference type="SUPFAM" id="SSF48657">
    <property type="entry name" value="FinO-like"/>
    <property type="match status" value="1"/>
</dbReference>
<accession>A0ABT2H9R9</accession>
<reference evidence="3" key="1">
    <citation type="submission" date="2022-08" db="EMBL/GenBank/DDBJ databases">
        <authorList>
            <person name="Deng Y."/>
            <person name="Han X.-F."/>
            <person name="Zhang Y.-Q."/>
        </authorList>
    </citation>
    <scope>NUCLEOTIDE SEQUENCE</scope>
    <source>
        <strain evidence="3">CPCC 203386</strain>
    </source>
</reference>
<feature type="domain" description="ProQ/FinO" evidence="2">
    <location>
        <begin position="32"/>
        <end position="117"/>
    </location>
</feature>
<dbReference type="RefSeq" id="WP_259542685.1">
    <property type="nucleotide sequence ID" value="NZ_JANLCJ010000088.1"/>
</dbReference>
<proteinExistence type="predicted"/>
<dbReference type="Proteomes" id="UP001165586">
    <property type="component" value="Unassembled WGS sequence"/>
</dbReference>
<keyword evidence="4" id="KW-1185">Reference proteome</keyword>
<dbReference type="InterPro" id="IPR036442">
    <property type="entry name" value="ProQ/FinO_sf"/>
</dbReference>
<dbReference type="InterPro" id="IPR016103">
    <property type="entry name" value="ProQ/FinO"/>
</dbReference>